<keyword evidence="4" id="KW-0547">Nucleotide-binding</keyword>
<dbReference type="SUPFAM" id="SSF55874">
    <property type="entry name" value="ATPase domain of HSP90 chaperone/DNA topoisomerase II/histidine kinase"/>
    <property type="match status" value="1"/>
</dbReference>
<evidence type="ECO:0000256" key="4">
    <source>
        <dbReference type="ARBA" id="ARBA00022741"/>
    </source>
</evidence>
<evidence type="ECO:0000313" key="9">
    <source>
        <dbReference type="EMBL" id="CAH8249623.1"/>
    </source>
</evidence>
<dbReference type="EC" id="5.6.2.2" evidence="3"/>
<evidence type="ECO:0000256" key="3">
    <source>
        <dbReference type="ARBA" id="ARBA00012895"/>
    </source>
</evidence>
<dbReference type="InterPro" id="IPR036890">
    <property type="entry name" value="HATPase_C_sf"/>
</dbReference>
<dbReference type="EMBL" id="CALYLO010000018">
    <property type="protein sequence ID" value="CAH8249623.1"/>
    <property type="molecule type" value="Genomic_DNA"/>
</dbReference>
<evidence type="ECO:0000256" key="5">
    <source>
        <dbReference type="ARBA" id="ARBA00022840"/>
    </source>
</evidence>
<evidence type="ECO:0000256" key="6">
    <source>
        <dbReference type="ARBA" id="ARBA00023029"/>
    </source>
</evidence>
<protein>
    <recommendedName>
        <fullName evidence="3">DNA topoisomerase (ATP-hydrolyzing)</fullName>
        <ecNumber evidence="3">5.6.2.2</ecNumber>
    </recommendedName>
</protein>
<dbReference type="Gene3D" id="3.30.565.10">
    <property type="entry name" value="Histidine kinase-like ATPase, C-terminal domain"/>
    <property type="match status" value="1"/>
</dbReference>
<keyword evidence="7" id="KW-0238">DNA-binding</keyword>
<keyword evidence="5" id="KW-0067">ATP-binding</keyword>
<evidence type="ECO:0000256" key="8">
    <source>
        <dbReference type="ARBA" id="ARBA00023235"/>
    </source>
</evidence>
<comment type="catalytic activity">
    <reaction evidence="1">
        <text>ATP-dependent breakage, passage and rejoining of double-stranded DNA.</text>
        <dbReference type="EC" id="5.6.2.2"/>
    </reaction>
</comment>
<reference evidence="9" key="1">
    <citation type="submission" date="2022-06" db="EMBL/GenBank/DDBJ databases">
        <authorList>
            <person name="Dietemann V."/>
            <person name="Ory F."/>
            <person name="Dainat B."/>
            <person name="Oberhansli S."/>
        </authorList>
    </citation>
    <scope>NUCLEOTIDE SEQUENCE</scope>
    <source>
        <strain evidence="9">Ena-SAMPLE-TAB-26-04-2022-14:26:32:270-5432</strain>
    </source>
</reference>
<dbReference type="Proteomes" id="UP001154322">
    <property type="component" value="Unassembled WGS sequence"/>
</dbReference>
<name>A0ABN8UGX7_9BACL</name>
<comment type="similarity">
    <text evidence="2">Belongs to the type II topoisomerase GyrB family.</text>
</comment>
<dbReference type="PANTHER" id="PTHR45866:SF1">
    <property type="entry name" value="DNA GYRASE SUBUNIT B, MITOCHONDRIAL"/>
    <property type="match status" value="1"/>
</dbReference>
<evidence type="ECO:0000256" key="1">
    <source>
        <dbReference type="ARBA" id="ARBA00000185"/>
    </source>
</evidence>
<accession>A0ABN8UGX7</accession>
<gene>
    <name evidence="9" type="ORF">WJ0W_006808</name>
</gene>
<comment type="caution">
    <text evidence="9">The sequence shown here is derived from an EMBL/GenBank/DDBJ whole genome shotgun (WGS) entry which is preliminary data.</text>
</comment>
<sequence>MPGAEHKSNAAIVTALSQRLTVEIRRGGSIFRQDFKHGIPQTGLLTVGATRETGTSITFLPDRELFRLPLSAESLSRYTRSVSEANPGLSIQLHRSDTRPD</sequence>
<dbReference type="PANTHER" id="PTHR45866">
    <property type="entry name" value="DNA GYRASE/TOPOISOMERASE SUBUNIT B"/>
    <property type="match status" value="1"/>
</dbReference>
<keyword evidence="10" id="KW-1185">Reference proteome</keyword>
<keyword evidence="8" id="KW-0413">Isomerase</keyword>
<dbReference type="RefSeq" id="WP_407873384.1">
    <property type="nucleotide sequence ID" value="NZ_AP031292.1"/>
</dbReference>
<keyword evidence="6" id="KW-0799">Topoisomerase</keyword>
<proteinExistence type="inferred from homology"/>
<evidence type="ECO:0000256" key="2">
    <source>
        <dbReference type="ARBA" id="ARBA00010708"/>
    </source>
</evidence>
<evidence type="ECO:0000313" key="10">
    <source>
        <dbReference type="Proteomes" id="UP001154322"/>
    </source>
</evidence>
<organism evidence="9 10">
    <name type="scientific">Paenibacillus melissococcoides</name>
    <dbReference type="NCBI Taxonomy" id="2912268"/>
    <lineage>
        <taxon>Bacteria</taxon>
        <taxon>Bacillati</taxon>
        <taxon>Bacillota</taxon>
        <taxon>Bacilli</taxon>
        <taxon>Bacillales</taxon>
        <taxon>Paenibacillaceae</taxon>
        <taxon>Paenibacillus</taxon>
    </lineage>
</organism>
<evidence type="ECO:0000256" key="7">
    <source>
        <dbReference type="ARBA" id="ARBA00023125"/>
    </source>
</evidence>